<dbReference type="Pfam" id="PF13560">
    <property type="entry name" value="HTH_31"/>
    <property type="match status" value="1"/>
</dbReference>
<gene>
    <name evidence="2" type="ORF">GCM10009765_08330</name>
</gene>
<reference evidence="2 3" key="1">
    <citation type="journal article" date="2019" name="Int. J. Syst. Evol. Microbiol.">
        <title>The Global Catalogue of Microorganisms (GCM) 10K type strain sequencing project: providing services to taxonomists for standard genome sequencing and annotation.</title>
        <authorList>
            <consortium name="The Broad Institute Genomics Platform"/>
            <consortium name="The Broad Institute Genome Sequencing Center for Infectious Disease"/>
            <person name="Wu L."/>
            <person name="Ma J."/>
        </authorList>
    </citation>
    <scope>NUCLEOTIDE SEQUENCE [LARGE SCALE GENOMIC DNA]</scope>
    <source>
        <strain evidence="2 3">JCM 14718</strain>
    </source>
</reference>
<dbReference type="InterPro" id="IPR041413">
    <property type="entry name" value="MLTR_LBD"/>
</dbReference>
<feature type="domain" description="HTH cro/C1-type" evidence="1">
    <location>
        <begin position="34"/>
        <end position="81"/>
    </location>
</feature>
<dbReference type="Proteomes" id="UP001500618">
    <property type="component" value="Unassembled WGS sequence"/>
</dbReference>
<name>A0ABN2FWX9_9ACTN</name>
<dbReference type="Pfam" id="PF17765">
    <property type="entry name" value="MLTR_LBD"/>
    <property type="match status" value="1"/>
</dbReference>
<evidence type="ECO:0000313" key="2">
    <source>
        <dbReference type="EMBL" id="GAA1661211.1"/>
    </source>
</evidence>
<dbReference type="PANTHER" id="PTHR35010:SF2">
    <property type="entry name" value="BLL4672 PROTEIN"/>
    <property type="match status" value="1"/>
</dbReference>
<evidence type="ECO:0000259" key="1">
    <source>
        <dbReference type="PROSITE" id="PS50943"/>
    </source>
</evidence>
<dbReference type="RefSeq" id="WP_344307244.1">
    <property type="nucleotide sequence ID" value="NZ_BAAANY010000002.1"/>
</dbReference>
<dbReference type="SUPFAM" id="SSF47413">
    <property type="entry name" value="lambda repressor-like DNA-binding domains"/>
    <property type="match status" value="1"/>
</dbReference>
<dbReference type="SMART" id="SM00530">
    <property type="entry name" value="HTH_XRE"/>
    <property type="match status" value="1"/>
</dbReference>
<keyword evidence="3" id="KW-1185">Reference proteome</keyword>
<dbReference type="PROSITE" id="PS50943">
    <property type="entry name" value="HTH_CROC1"/>
    <property type="match status" value="1"/>
</dbReference>
<dbReference type="Gene3D" id="1.10.260.40">
    <property type="entry name" value="lambda repressor-like DNA-binding domains"/>
    <property type="match status" value="1"/>
</dbReference>
<sequence length="274" mass="29871">MAENEVGAFLRSRRELVTPAEVGLPAGPRRRTPGLRRAELATLAGVSVEYLIRLEQGRDRHPSSEIVTALANALNLSYDERVHLHRLVKGTSCQATEPRSWEIRPTVGALLDRLDPSPAVVVSRVGDLVAANSSYRRLARPLGLLDADQPNLTRFVFADPRAKTAYPDWNQVADERAADLRAATALGDPHAAFLGEELAVIVGTPFSSRYDNAASLPERVGVERWTHPLAGELVLAYESLELPHSDEQRLVAYLAADDATSVALESLSRTALTN</sequence>
<dbReference type="Gene3D" id="3.30.450.180">
    <property type="match status" value="1"/>
</dbReference>
<protein>
    <submittedName>
        <fullName evidence="2">Helix-turn-helix transcriptional regulator</fullName>
    </submittedName>
</protein>
<dbReference type="CDD" id="cd00093">
    <property type="entry name" value="HTH_XRE"/>
    <property type="match status" value="1"/>
</dbReference>
<organism evidence="2 3">
    <name type="scientific">Fodinicola feengrottensis</name>
    <dbReference type="NCBI Taxonomy" id="435914"/>
    <lineage>
        <taxon>Bacteria</taxon>
        <taxon>Bacillati</taxon>
        <taxon>Actinomycetota</taxon>
        <taxon>Actinomycetes</taxon>
        <taxon>Mycobacteriales</taxon>
        <taxon>Fodinicola</taxon>
    </lineage>
</organism>
<dbReference type="InterPro" id="IPR001387">
    <property type="entry name" value="Cro/C1-type_HTH"/>
</dbReference>
<proteinExistence type="predicted"/>
<accession>A0ABN2FWX9</accession>
<comment type="caution">
    <text evidence="2">The sequence shown here is derived from an EMBL/GenBank/DDBJ whole genome shotgun (WGS) entry which is preliminary data.</text>
</comment>
<dbReference type="PANTHER" id="PTHR35010">
    <property type="entry name" value="BLL4672 PROTEIN-RELATED"/>
    <property type="match status" value="1"/>
</dbReference>
<dbReference type="EMBL" id="BAAANY010000002">
    <property type="protein sequence ID" value="GAA1661211.1"/>
    <property type="molecule type" value="Genomic_DNA"/>
</dbReference>
<dbReference type="InterPro" id="IPR010982">
    <property type="entry name" value="Lambda_DNA-bd_dom_sf"/>
</dbReference>
<evidence type="ECO:0000313" key="3">
    <source>
        <dbReference type="Proteomes" id="UP001500618"/>
    </source>
</evidence>